<dbReference type="GO" id="GO:0016020">
    <property type="term" value="C:membrane"/>
    <property type="evidence" value="ECO:0007669"/>
    <property type="project" value="UniProtKB-SubCell"/>
</dbReference>
<evidence type="ECO:0000256" key="7">
    <source>
        <dbReference type="SAM" id="Phobius"/>
    </source>
</evidence>
<accession>A0A2U1KWV5</accession>
<dbReference type="InterPro" id="IPR000109">
    <property type="entry name" value="POT_fam"/>
</dbReference>
<dbReference type="EMBL" id="PKPP01013235">
    <property type="protein sequence ID" value="PWA41203.1"/>
    <property type="molecule type" value="Genomic_DNA"/>
</dbReference>
<evidence type="ECO:0000256" key="4">
    <source>
        <dbReference type="ARBA" id="ARBA00022989"/>
    </source>
</evidence>
<dbReference type="GO" id="GO:0022857">
    <property type="term" value="F:transmembrane transporter activity"/>
    <property type="evidence" value="ECO:0007669"/>
    <property type="project" value="InterPro"/>
</dbReference>
<keyword evidence="5 7" id="KW-0472">Membrane</keyword>
<evidence type="ECO:0000256" key="3">
    <source>
        <dbReference type="ARBA" id="ARBA00022692"/>
    </source>
</evidence>
<comment type="subcellular location">
    <subcellularLocation>
        <location evidence="1">Membrane</location>
        <topology evidence="1">Multi-pass membrane protein</topology>
    </subcellularLocation>
</comment>
<dbReference type="STRING" id="35608.A0A2U1KWV5"/>
<sequence length="282" mass="31773">MVPQLKPPPCNQLTETCKPTNSQFAFLIFCFIFITIGAGASSLYFKSKVKKSISLALFNSRTHDPGIIFQKKNSTPLKRLRFLNKACMIQNPKDITPEGDHTSNPWHLCTVEQVEELKSLIRVLHIWSSGLIMSINTSQSTFPVLQAKIVDRHLGDQLSKFPQPLSLSTYSLSIISKILKKQIHLGVKLRMGIGIFISRIAVIISAIVEHHRKKKAIEQGLVINMSAMWPIPQYSLHGLGEGFSMIGQCEFYYSEFPKSMSSIAASLSCSGWLWLTCWRVLY</sequence>
<evidence type="ECO:0000256" key="2">
    <source>
        <dbReference type="ARBA" id="ARBA00005982"/>
    </source>
</evidence>
<keyword evidence="3 7" id="KW-0812">Transmembrane</keyword>
<feature type="transmembrane region" description="Helical" evidence="7">
    <location>
        <begin position="189"/>
        <end position="208"/>
    </location>
</feature>
<dbReference type="PANTHER" id="PTHR11654">
    <property type="entry name" value="OLIGOPEPTIDE TRANSPORTER-RELATED"/>
    <property type="match status" value="1"/>
</dbReference>
<gene>
    <name evidence="8" type="ORF">CTI12_AA555850</name>
</gene>
<dbReference type="Pfam" id="PF00854">
    <property type="entry name" value="PTR2"/>
    <property type="match status" value="1"/>
</dbReference>
<organism evidence="8 9">
    <name type="scientific">Artemisia annua</name>
    <name type="common">Sweet wormwood</name>
    <dbReference type="NCBI Taxonomy" id="35608"/>
    <lineage>
        <taxon>Eukaryota</taxon>
        <taxon>Viridiplantae</taxon>
        <taxon>Streptophyta</taxon>
        <taxon>Embryophyta</taxon>
        <taxon>Tracheophyta</taxon>
        <taxon>Spermatophyta</taxon>
        <taxon>Magnoliopsida</taxon>
        <taxon>eudicotyledons</taxon>
        <taxon>Gunneridae</taxon>
        <taxon>Pentapetalae</taxon>
        <taxon>asterids</taxon>
        <taxon>campanulids</taxon>
        <taxon>Asterales</taxon>
        <taxon>Asteraceae</taxon>
        <taxon>Asteroideae</taxon>
        <taxon>Anthemideae</taxon>
        <taxon>Artemisiinae</taxon>
        <taxon>Artemisia</taxon>
    </lineage>
</organism>
<keyword evidence="4 7" id="KW-1133">Transmembrane helix</keyword>
<evidence type="ECO:0000256" key="5">
    <source>
        <dbReference type="ARBA" id="ARBA00023136"/>
    </source>
</evidence>
<evidence type="ECO:0000313" key="8">
    <source>
        <dbReference type="EMBL" id="PWA41203.1"/>
    </source>
</evidence>
<protein>
    <submittedName>
        <fullName evidence="8">Major facilitator superfamily protein</fullName>
    </submittedName>
</protein>
<comment type="similarity">
    <text evidence="2">Belongs to the major facilitator superfamily. Proton-dependent oligopeptide transporter (POT/PTR) (TC 2.A.17) family.</text>
</comment>
<dbReference type="AlphaFoldDB" id="A0A2U1KWV5"/>
<keyword evidence="9" id="KW-1185">Reference proteome</keyword>
<dbReference type="Proteomes" id="UP000245207">
    <property type="component" value="Unassembled WGS sequence"/>
</dbReference>
<evidence type="ECO:0000313" key="9">
    <source>
        <dbReference type="Proteomes" id="UP000245207"/>
    </source>
</evidence>
<proteinExistence type="inferred from homology"/>
<dbReference type="Gene3D" id="1.20.1250.20">
    <property type="entry name" value="MFS general substrate transporter like domains"/>
    <property type="match status" value="1"/>
</dbReference>
<comment type="caution">
    <text evidence="8">The sequence shown here is derived from an EMBL/GenBank/DDBJ whole genome shotgun (WGS) entry which is preliminary data.</text>
</comment>
<dbReference type="OrthoDB" id="8904098at2759"/>
<evidence type="ECO:0000256" key="1">
    <source>
        <dbReference type="ARBA" id="ARBA00004141"/>
    </source>
</evidence>
<dbReference type="InterPro" id="IPR036259">
    <property type="entry name" value="MFS_trans_sf"/>
</dbReference>
<reference evidence="8 9" key="1">
    <citation type="journal article" date="2018" name="Mol. Plant">
        <title>The genome of Artemisia annua provides insight into the evolution of Asteraceae family and artemisinin biosynthesis.</title>
        <authorList>
            <person name="Shen Q."/>
            <person name="Zhang L."/>
            <person name="Liao Z."/>
            <person name="Wang S."/>
            <person name="Yan T."/>
            <person name="Shi P."/>
            <person name="Liu M."/>
            <person name="Fu X."/>
            <person name="Pan Q."/>
            <person name="Wang Y."/>
            <person name="Lv Z."/>
            <person name="Lu X."/>
            <person name="Zhang F."/>
            <person name="Jiang W."/>
            <person name="Ma Y."/>
            <person name="Chen M."/>
            <person name="Hao X."/>
            <person name="Li L."/>
            <person name="Tang Y."/>
            <person name="Lv G."/>
            <person name="Zhou Y."/>
            <person name="Sun X."/>
            <person name="Brodelius P.E."/>
            <person name="Rose J.K.C."/>
            <person name="Tang K."/>
        </authorList>
    </citation>
    <scope>NUCLEOTIDE SEQUENCE [LARGE SCALE GENOMIC DNA]</scope>
    <source>
        <strain evidence="9">cv. Huhao1</strain>
        <tissue evidence="8">Leaf</tissue>
    </source>
</reference>
<evidence type="ECO:0000256" key="6">
    <source>
        <dbReference type="ARBA" id="ARBA00044504"/>
    </source>
</evidence>
<comment type="similarity">
    <text evidence="6">Belongs to the major facilitator superfamily. Phosphate:H(+) symporter (TC 2.A.1.9) family.</text>
</comment>
<feature type="transmembrane region" description="Helical" evidence="7">
    <location>
        <begin position="24"/>
        <end position="45"/>
    </location>
</feature>
<name>A0A2U1KWV5_ARTAN</name>